<protein>
    <submittedName>
        <fullName evidence="1">Prephenate dehydrogenase</fullName>
        <ecNumber evidence="1">1.3.1.12</ecNumber>
    </submittedName>
</protein>
<evidence type="ECO:0000313" key="1">
    <source>
        <dbReference type="EMBL" id="EDM23540.1"/>
    </source>
</evidence>
<dbReference type="EMBL" id="ABCJ01000005">
    <property type="protein sequence ID" value="EDM23540.1"/>
    <property type="molecule type" value="Genomic_DNA"/>
</dbReference>
<dbReference type="GO" id="GO:0008977">
    <property type="term" value="F:prephenate dehydrogenase (NAD+) activity"/>
    <property type="evidence" value="ECO:0007669"/>
    <property type="project" value="UniProtKB-EC"/>
</dbReference>
<dbReference type="EC" id="1.3.1.12" evidence="1"/>
<dbReference type="AlphaFoldDB" id="A0AAI9F2A0"/>
<reference evidence="1 2" key="1">
    <citation type="journal article" date="2011" name="Stand. Genomic Sci.">
        <title>Draft genome sequence of Caminibacter mediatlanticus strain TB-2, an epsilonproteobacterium isolated from a deep-sea hydrothermal vent.</title>
        <authorList>
            <person name="Giovannelli D."/>
            <person name="Ferriera S."/>
            <person name="Johnson J."/>
            <person name="Kravitz S."/>
            <person name="Perez-Rodriguez I."/>
            <person name="Ricci J."/>
            <person name="O'Brien C."/>
            <person name="Voordeckers J.W."/>
            <person name="Bini E."/>
            <person name="Vetriani C."/>
        </authorList>
    </citation>
    <scope>NUCLEOTIDE SEQUENCE [LARGE SCALE GENOMIC DNA]</scope>
    <source>
        <strain evidence="1 2">TB-2</strain>
    </source>
</reference>
<keyword evidence="1" id="KW-0560">Oxidoreductase</keyword>
<accession>A0AAI9F2A0</accession>
<gene>
    <name evidence="1" type="ORF">CMTB2_08392</name>
</gene>
<dbReference type="Proteomes" id="UP000003288">
    <property type="component" value="Unassembled WGS sequence"/>
</dbReference>
<name>A0AAI9F2A0_9BACT</name>
<comment type="caution">
    <text evidence="1">The sequence shown here is derived from an EMBL/GenBank/DDBJ whole genome shotgun (WGS) entry which is preliminary data.</text>
</comment>
<evidence type="ECO:0000313" key="2">
    <source>
        <dbReference type="Proteomes" id="UP000003288"/>
    </source>
</evidence>
<proteinExistence type="predicted"/>
<sequence>MWIKPLYFISLISDANISIGNKNNIFFILLLIFE</sequence>
<organism evidence="1 2">
    <name type="scientific">Caminibacter mediatlanticus TB-2</name>
    <dbReference type="NCBI Taxonomy" id="391592"/>
    <lineage>
        <taxon>Bacteria</taxon>
        <taxon>Pseudomonadati</taxon>
        <taxon>Campylobacterota</taxon>
        <taxon>Epsilonproteobacteria</taxon>
        <taxon>Nautiliales</taxon>
        <taxon>Nautiliaceae</taxon>
        <taxon>Caminibacter</taxon>
    </lineage>
</organism>